<comment type="pathway">
    <text evidence="1">Lipid metabolism.</text>
</comment>
<gene>
    <name evidence="7" type="ORF">U1T56_23260</name>
</gene>
<dbReference type="CDD" id="cd07989">
    <property type="entry name" value="LPLAT_AGPAT-like"/>
    <property type="match status" value="1"/>
</dbReference>
<comment type="caution">
    <text evidence="7">The sequence shown here is derived from an EMBL/GenBank/DDBJ whole genome shotgun (WGS) entry which is preliminary data.</text>
</comment>
<keyword evidence="4" id="KW-0443">Lipid metabolism</keyword>
<accession>A0ABU8Y1M9</accession>
<keyword evidence="5 7" id="KW-0012">Acyltransferase</keyword>
<keyword evidence="2" id="KW-0444">Lipid biosynthesis</keyword>
<reference evidence="7 8" key="1">
    <citation type="submission" date="2024-01" db="EMBL/GenBank/DDBJ databases">
        <title>Multi-omics insights into the function and evolution of sodium benzoate biodegradation pathways in Benzoatithermus flavus gen. nov., sp. nov. from hot spring.</title>
        <authorList>
            <person name="Hu C.-J."/>
            <person name="Li W.-J."/>
        </authorList>
    </citation>
    <scope>NUCLEOTIDE SEQUENCE [LARGE SCALE GENOMIC DNA]</scope>
    <source>
        <strain evidence="7 8">SYSU G07066</strain>
    </source>
</reference>
<evidence type="ECO:0000313" key="7">
    <source>
        <dbReference type="EMBL" id="MEK0086087.1"/>
    </source>
</evidence>
<dbReference type="GO" id="GO:0016746">
    <property type="term" value="F:acyltransferase activity"/>
    <property type="evidence" value="ECO:0007669"/>
    <property type="project" value="UniProtKB-KW"/>
</dbReference>
<dbReference type="PANTHER" id="PTHR10434:SF64">
    <property type="entry name" value="1-ACYL-SN-GLYCEROL-3-PHOSPHATE ACYLTRANSFERASE-RELATED"/>
    <property type="match status" value="1"/>
</dbReference>
<dbReference type="EMBL" id="JBBLZC010000043">
    <property type="protein sequence ID" value="MEK0086087.1"/>
    <property type="molecule type" value="Genomic_DNA"/>
</dbReference>
<keyword evidence="3" id="KW-0808">Transferase</keyword>
<evidence type="ECO:0000256" key="2">
    <source>
        <dbReference type="ARBA" id="ARBA00022516"/>
    </source>
</evidence>
<dbReference type="Pfam" id="PF01553">
    <property type="entry name" value="Acyltransferase"/>
    <property type="match status" value="1"/>
</dbReference>
<evidence type="ECO:0000256" key="1">
    <source>
        <dbReference type="ARBA" id="ARBA00005189"/>
    </source>
</evidence>
<dbReference type="RefSeq" id="WP_418161929.1">
    <property type="nucleotide sequence ID" value="NZ_JBBLZC010000043.1"/>
</dbReference>
<dbReference type="Proteomes" id="UP001375743">
    <property type="component" value="Unassembled WGS sequence"/>
</dbReference>
<dbReference type="InterPro" id="IPR002123">
    <property type="entry name" value="Plipid/glycerol_acylTrfase"/>
</dbReference>
<evidence type="ECO:0000313" key="8">
    <source>
        <dbReference type="Proteomes" id="UP001375743"/>
    </source>
</evidence>
<evidence type="ECO:0000256" key="5">
    <source>
        <dbReference type="ARBA" id="ARBA00023315"/>
    </source>
</evidence>
<organism evidence="7 8">
    <name type="scientific">Benzoatithermus flavus</name>
    <dbReference type="NCBI Taxonomy" id="3108223"/>
    <lineage>
        <taxon>Bacteria</taxon>
        <taxon>Pseudomonadati</taxon>
        <taxon>Pseudomonadota</taxon>
        <taxon>Alphaproteobacteria</taxon>
        <taxon>Geminicoccales</taxon>
        <taxon>Geminicoccaceae</taxon>
        <taxon>Benzoatithermus</taxon>
    </lineage>
</organism>
<dbReference type="SMART" id="SM00563">
    <property type="entry name" value="PlsC"/>
    <property type="match status" value="1"/>
</dbReference>
<evidence type="ECO:0000256" key="4">
    <source>
        <dbReference type="ARBA" id="ARBA00023098"/>
    </source>
</evidence>
<name>A0ABU8Y1M9_9PROT</name>
<dbReference type="SUPFAM" id="SSF69593">
    <property type="entry name" value="Glycerol-3-phosphate (1)-acyltransferase"/>
    <property type="match status" value="1"/>
</dbReference>
<proteinExistence type="predicted"/>
<keyword evidence="8" id="KW-1185">Reference proteome</keyword>
<evidence type="ECO:0000256" key="3">
    <source>
        <dbReference type="ARBA" id="ARBA00022679"/>
    </source>
</evidence>
<feature type="domain" description="Phospholipid/glycerol acyltransferase" evidence="6">
    <location>
        <begin position="68"/>
        <end position="183"/>
    </location>
</feature>
<dbReference type="PANTHER" id="PTHR10434">
    <property type="entry name" value="1-ACYL-SN-GLYCEROL-3-PHOSPHATE ACYLTRANSFERASE"/>
    <property type="match status" value="1"/>
</dbReference>
<protein>
    <submittedName>
        <fullName evidence="7">Lysophospholipid acyltransferase family protein</fullName>
    </submittedName>
</protein>
<evidence type="ECO:0000259" key="6">
    <source>
        <dbReference type="SMART" id="SM00563"/>
    </source>
</evidence>
<sequence length="278" mass="30208">MRKSRSRAVLRGVAFLLLTAGLLPLAVAGAAFGPAVMRPVRRLWCRGTARLLGLRLSLEGEPFDALPTLFVANHVSYLDIAALGAFLDATFIAKREVAGWPLLGFLARLAGTFFVRRRWREARIQRDALAARMRRGESFILFGEGTSTNGLAVRRFKTSLLGVAEPWLLDRPVAVQGVTLAYVRLADGTPIGPETCDLYAWHGDATLMPHLWNVLQMAGVAVRIVLHEPVPSWSVACRKALGRSLEEQIALALGRGTVPAEPTASVPVERMPAAARTA</sequence>